<evidence type="ECO:0000313" key="1">
    <source>
        <dbReference type="EMBL" id="QLF69625.1"/>
    </source>
</evidence>
<dbReference type="Proteomes" id="UP000308530">
    <property type="component" value="Chromosome"/>
</dbReference>
<dbReference type="Gene3D" id="3.10.129.10">
    <property type="entry name" value="Hotdog Thioesterase"/>
    <property type="match status" value="1"/>
</dbReference>
<proteinExistence type="predicted"/>
<accession>A0ABX6QNA7</accession>
<organism evidence="1 2">
    <name type="scientific">Peteryoungia desertarenae</name>
    <dbReference type="NCBI Taxonomy" id="1813451"/>
    <lineage>
        <taxon>Bacteria</taxon>
        <taxon>Pseudomonadati</taxon>
        <taxon>Pseudomonadota</taxon>
        <taxon>Alphaproteobacteria</taxon>
        <taxon>Hyphomicrobiales</taxon>
        <taxon>Rhizobiaceae</taxon>
        <taxon>Peteryoungia</taxon>
    </lineage>
</organism>
<reference evidence="1 2" key="1">
    <citation type="submission" date="2020-06" db="EMBL/GenBank/DDBJ databases">
        <title>Genome sequence of Rhizobium sp strain ADMK78.</title>
        <authorList>
            <person name="Rahi P."/>
        </authorList>
    </citation>
    <scope>NUCLEOTIDE SEQUENCE [LARGE SCALE GENOMIC DNA]</scope>
    <source>
        <strain evidence="1 2">ADMK78</strain>
    </source>
</reference>
<keyword evidence="2" id="KW-1185">Reference proteome</keyword>
<evidence type="ECO:0000313" key="2">
    <source>
        <dbReference type="Proteomes" id="UP000308530"/>
    </source>
</evidence>
<gene>
    <name evidence="1" type="ORF">FE840_008755</name>
</gene>
<dbReference type="InterPro" id="IPR029069">
    <property type="entry name" value="HotDog_dom_sf"/>
</dbReference>
<name>A0ABX6QNA7_9HYPH</name>
<dbReference type="EMBL" id="CP058350">
    <property type="protein sequence ID" value="QLF69625.1"/>
    <property type="molecule type" value="Genomic_DNA"/>
</dbReference>
<dbReference type="SUPFAM" id="SSF54637">
    <property type="entry name" value="Thioesterase/thiol ester dehydrase-isomerase"/>
    <property type="match status" value="1"/>
</dbReference>
<dbReference type="RefSeq" id="WP_138285245.1">
    <property type="nucleotide sequence ID" value="NZ_CP058350.1"/>
</dbReference>
<protein>
    <recommendedName>
        <fullName evidence="3">Thioesterase</fullName>
    </recommendedName>
</protein>
<evidence type="ECO:0008006" key="3">
    <source>
        <dbReference type="Google" id="ProtNLM"/>
    </source>
</evidence>
<sequence length="133" mass="15446">MDEIERIEVIETQVQYRDIAISGEIQTAAYVTYAEDAIRHFWRYRPPLEDEPRFAVSKLDLRIFHGLELDDQIRLTVNINKIGGKSIGFNVVIDCDDRIVADIDVIWTAHNRDTGAAVALPEDLRDWLYRYLP</sequence>